<reference evidence="10" key="1">
    <citation type="journal article" date="2019" name="Int. J. Syst. Evol. Microbiol.">
        <title>The Global Catalogue of Microorganisms (GCM) 10K type strain sequencing project: providing services to taxonomists for standard genome sequencing and annotation.</title>
        <authorList>
            <consortium name="The Broad Institute Genomics Platform"/>
            <consortium name="The Broad Institute Genome Sequencing Center for Infectious Disease"/>
            <person name="Wu L."/>
            <person name="Ma J."/>
        </authorList>
    </citation>
    <scope>NUCLEOTIDE SEQUENCE [LARGE SCALE GENOMIC DNA]</scope>
    <source>
        <strain evidence="10">CGMCC 1.18575</strain>
    </source>
</reference>
<keyword evidence="10" id="KW-1185">Reference proteome</keyword>
<dbReference type="InterPro" id="IPR013325">
    <property type="entry name" value="RNA_pol_sigma_r2"/>
</dbReference>
<evidence type="ECO:0000256" key="5">
    <source>
        <dbReference type="ARBA" id="ARBA00023163"/>
    </source>
</evidence>
<dbReference type="InterPro" id="IPR014284">
    <property type="entry name" value="RNA_pol_sigma-70_dom"/>
</dbReference>
<keyword evidence="2 6" id="KW-0805">Transcription regulation</keyword>
<dbReference type="Pfam" id="PF04542">
    <property type="entry name" value="Sigma70_r2"/>
    <property type="match status" value="1"/>
</dbReference>
<comment type="similarity">
    <text evidence="1 6">Belongs to the sigma-70 factor family. ECF subfamily.</text>
</comment>
<protein>
    <recommendedName>
        <fullName evidence="6">RNA polymerase sigma factor</fullName>
    </recommendedName>
</protein>
<dbReference type="SUPFAM" id="SSF88659">
    <property type="entry name" value="Sigma3 and sigma4 domains of RNA polymerase sigma factors"/>
    <property type="match status" value="1"/>
</dbReference>
<organism evidence="9 10">
    <name type="scientific">Cohnella soli</name>
    <dbReference type="NCBI Taxonomy" id="425005"/>
    <lineage>
        <taxon>Bacteria</taxon>
        <taxon>Bacillati</taxon>
        <taxon>Bacillota</taxon>
        <taxon>Bacilli</taxon>
        <taxon>Bacillales</taxon>
        <taxon>Paenibacillaceae</taxon>
        <taxon>Cohnella</taxon>
    </lineage>
</organism>
<dbReference type="Gene3D" id="1.10.1740.10">
    <property type="match status" value="1"/>
</dbReference>
<keyword evidence="3 6" id="KW-0731">Sigma factor</keyword>
<dbReference type="PANTHER" id="PTHR43133">
    <property type="entry name" value="RNA POLYMERASE ECF-TYPE SIGMA FACTO"/>
    <property type="match status" value="1"/>
</dbReference>
<proteinExistence type="inferred from homology"/>
<dbReference type="InterPro" id="IPR000838">
    <property type="entry name" value="RNA_pol_sigma70_ECF_CS"/>
</dbReference>
<dbReference type="InterPro" id="IPR013249">
    <property type="entry name" value="RNA_pol_sigma70_r4_t2"/>
</dbReference>
<evidence type="ECO:0000313" key="10">
    <source>
        <dbReference type="Proteomes" id="UP001596113"/>
    </source>
</evidence>
<comment type="caution">
    <text evidence="9">The sequence shown here is derived from an EMBL/GenBank/DDBJ whole genome shotgun (WGS) entry which is preliminary data.</text>
</comment>
<dbReference type="Proteomes" id="UP001596113">
    <property type="component" value="Unassembled WGS sequence"/>
</dbReference>
<dbReference type="PANTHER" id="PTHR43133:SF51">
    <property type="entry name" value="RNA POLYMERASE SIGMA FACTOR"/>
    <property type="match status" value="1"/>
</dbReference>
<dbReference type="Pfam" id="PF08281">
    <property type="entry name" value="Sigma70_r4_2"/>
    <property type="match status" value="1"/>
</dbReference>
<keyword evidence="4 6" id="KW-0238">DNA-binding</keyword>
<evidence type="ECO:0000256" key="2">
    <source>
        <dbReference type="ARBA" id="ARBA00023015"/>
    </source>
</evidence>
<feature type="domain" description="RNA polymerase sigma factor 70 region 4 type 2" evidence="8">
    <location>
        <begin position="166"/>
        <end position="209"/>
    </location>
</feature>
<name>A0ABW0I5D5_9BACL</name>
<keyword evidence="5 6" id="KW-0804">Transcription</keyword>
<feature type="domain" description="RNA polymerase sigma-70 region 2" evidence="7">
    <location>
        <begin position="33"/>
        <end position="98"/>
    </location>
</feature>
<dbReference type="InterPro" id="IPR013324">
    <property type="entry name" value="RNA_pol_sigma_r3/r4-like"/>
</dbReference>
<accession>A0ABW0I5D5</accession>
<dbReference type="NCBIfam" id="TIGR02937">
    <property type="entry name" value="sigma70-ECF"/>
    <property type="match status" value="1"/>
</dbReference>
<evidence type="ECO:0000256" key="4">
    <source>
        <dbReference type="ARBA" id="ARBA00023125"/>
    </source>
</evidence>
<evidence type="ECO:0000256" key="1">
    <source>
        <dbReference type="ARBA" id="ARBA00010641"/>
    </source>
</evidence>
<evidence type="ECO:0000313" key="9">
    <source>
        <dbReference type="EMBL" id="MFC5407322.1"/>
    </source>
</evidence>
<evidence type="ECO:0000259" key="7">
    <source>
        <dbReference type="Pfam" id="PF04542"/>
    </source>
</evidence>
<dbReference type="InterPro" id="IPR007627">
    <property type="entry name" value="RNA_pol_sigma70_r2"/>
</dbReference>
<evidence type="ECO:0000259" key="8">
    <source>
        <dbReference type="Pfam" id="PF08281"/>
    </source>
</evidence>
<dbReference type="SUPFAM" id="SSF88946">
    <property type="entry name" value="Sigma2 domain of RNA polymerase sigma factors"/>
    <property type="match status" value="1"/>
</dbReference>
<sequence>MMKNRTGKQQYDDIDHELVERAQSGDIEAFGALVEQHRNKARGWANQMTNDPFTAEDIVQEALIRALLHFRSLSNTDSFLPWLYRIVRNQANMFLRRGGQHRKEMPFSFMPSALNGESSHDGEYAEGILYRQYYESLDEAVRRKDPVERMLLKETYEMLDSHFLYLTPKERDVFRSYLFEQLHPEEIASNHSMTTGSVYTYIHRSRLKLRNESVRDSLGFITEKGGSEVRGKKCLNMPETPILSVAKNTLVDSVGMVLASIGDARTMAELMGISTFAFRFKISEYTTYSDGIYIFDWRKELERFMEELGYQITILCGQLANAPKPLLGAVERFPVVLSNEESVMPFIRKYIDAGVPILYFDTNVSKPLVHEWSVIYGYDDAERVVFLTESAYPEGKILSYSDVIHNPVRFMAGIDGVIKRAESSRQMKHSEERKQAERIIRFAVQYARHGCDYHPRTSYLRYASGIAAYDQWINHLRNPQNVPNRYGMSHLSAVYADAKRYASRYLRNIPFEKEVLRLTLLASENYSRVADEFDYLSLQVPFARDSEFLSQEMRENCAIILSQAKSYESAAIAYLDEAQSLIKKG</sequence>
<evidence type="ECO:0000256" key="3">
    <source>
        <dbReference type="ARBA" id="ARBA00023082"/>
    </source>
</evidence>
<dbReference type="RefSeq" id="WP_378139883.1">
    <property type="nucleotide sequence ID" value="NZ_JBHSMI010000067.1"/>
</dbReference>
<evidence type="ECO:0000256" key="6">
    <source>
        <dbReference type="RuleBase" id="RU000716"/>
    </source>
</evidence>
<dbReference type="InterPro" id="IPR039425">
    <property type="entry name" value="RNA_pol_sigma-70-like"/>
</dbReference>
<dbReference type="InterPro" id="IPR036388">
    <property type="entry name" value="WH-like_DNA-bd_sf"/>
</dbReference>
<gene>
    <name evidence="9" type="ORF">ACFPOF_31720</name>
</gene>
<dbReference type="EMBL" id="JBHSMI010000067">
    <property type="protein sequence ID" value="MFC5407322.1"/>
    <property type="molecule type" value="Genomic_DNA"/>
</dbReference>
<dbReference type="Gene3D" id="1.10.10.10">
    <property type="entry name" value="Winged helix-like DNA-binding domain superfamily/Winged helix DNA-binding domain"/>
    <property type="match status" value="1"/>
</dbReference>
<dbReference type="PROSITE" id="PS01063">
    <property type="entry name" value="SIGMA70_ECF"/>
    <property type="match status" value="1"/>
</dbReference>